<keyword evidence="2" id="KW-1185">Reference proteome</keyword>
<evidence type="ECO:0000313" key="2">
    <source>
        <dbReference type="Proteomes" id="UP001527882"/>
    </source>
</evidence>
<evidence type="ECO:0000313" key="1">
    <source>
        <dbReference type="EMBL" id="MCZ8511775.1"/>
    </source>
</evidence>
<protein>
    <submittedName>
        <fullName evidence="1">Uncharacterized protein</fullName>
    </submittedName>
</protein>
<comment type="caution">
    <text evidence="1">The sequence shown here is derived from an EMBL/GenBank/DDBJ whole genome shotgun (WGS) entry which is preliminary data.</text>
</comment>
<accession>A0ABT4Q4G9</accession>
<proteinExistence type="predicted"/>
<gene>
    <name evidence="1" type="ORF">O9H85_04925</name>
</gene>
<dbReference type="EMBL" id="JAQAGZ010000003">
    <property type="protein sequence ID" value="MCZ8511775.1"/>
    <property type="molecule type" value="Genomic_DNA"/>
</dbReference>
<sequence>MLAFKPWTSLIGRGKQDSSLTVHVTAPSDYFKRADAFIEDVKYLTKQELRGLNKAFLAKLLFDNFLDKIREGIDLYDYLLSLREAHGSLLEMSRETAASKKASGKADNSRFQWNLSSTSCKAESDGYWMLPIKLHSHEAARVDVFFDDLLWKGLPLHMELEELLSLLFIEFIHAVRTGFSDETKQEIIDFILSKWEEH</sequence>
<name>A0ABT4Q4G9_9BACL</name>
<dbReference type="Proteomes" id="UP001527882">
    <property type="component" value="Unassembled WGS sequence"/>
</dbReference>
<reference evidence="1 2" key="1">
    <citation type="submission" date="2022-12" db="EMBL/GenBank/DDBJ databases">
        <title>Draft genome sequence of Paenibacillus sp. dW9.</title>
        <authorList>
            <person name="Choi E.-W."/>
            <person name="Kim D.-U."/>
        </authorList>
    </citation>
    <scope>NUCLEOTIDE SEQUENCE [LARGE SCALE GENOMIC DNA]</scope>
    <source>
        <strain evidence="2">dW9</strain>
    </source>
</reference>
<organism evidence="1 2">
    <name type="scientific">Paenibacillus gyeongsangnamensis</name>
    <dbReference type="NCBI Taxonomy" id="3388067"/>
    <lineage>
        <taxon>Bacteria</taxon>
        <taxon>Bacillati</taxon>
        <taxon>Bacillota</taxon>
        <taxon>Bacilli</taxon>
        <taxon>Bacillales</taxon>
        <taxon>Paenibacillaceae</taxon>
        <taxon>Paenibacillus</taxon>
    </lineage>
</organism>
<dbReference type="RefSeq" id="WP_269880178.1">
    <property type="nucleotide sequence ID" value="NZ_JAQAGZ010000003.1"/>
</dbReference>